<dbReference type="Pfam" id="PF13439">
    <property type="entry name" value="Glyco_transf_4"/>
    <property type="match status" value="1"/>
</dbReference>
<keyword evidence="1 4" id="KW-0808">Transferase</keyword>
<evidence type="ECO:0000256" key="1">
    <source>
        <dbReference type="ARBA" id="ARBA00022679"/>
    </source>
</evidence>
<evidence type="ECO:0000313" key="6">
    <source>
        <dbReference type="EMBL" id="OVZ81219.1"/>
    </source>
</evidence>
<dbReference type="Proteomes" id="UP000045824">
    <property type="component" value="Unassembled WGS sequence"/>
</dbReference>
<dbReference type="EMBL" id="CPYI01000003">
    <property type="protein sequence ID" value="CNE35769.1"/>
    <property type="molecule type" value="Genomic_DNA"/>
</dbReference>
<feature type="domain" description="Glycosyl transferase family 1" evidence="2">
    <location>
        <begin position="186"/>
        <end position="347"/>
    </location>
</feature>
<dbReference type="EMBL" id="DQ180603">
    <property type="protein sequence ID" value="ABB04475.1"/>
    <property type="molecule type" value="Genomic_DNA"/>
</dbReference>
<dbReference type="InterPro" id="IPR028098">
    <property type="entry name" value="Glyco_trans_4-like_N"/>
</dbReference>
<organism evidence="4">
    <name type="scientific">Yersinia kristensenii</name>
    <dbReference type="NCBI Taxonomy" id="28152"/>
    <lineage>
        <taxon>Bacteria</taxon>
        <taxon>Pseudomonadati</taxon>
        <taxon>Pseudomonadota</taxon>
        <taxon>Gammaproteobacteria</taxon>
        <taxon>Enterobacterales</taxon>
        <taxon>Yersiniaceae</taxon>
        <taxon>Yersinia</taxon>
    </lineage>
</organism>
<dbReference type="EMBL" id="NHOG01000009">
    <property type="protein sequence ID" value="OVZ81219.1"/>
    <property type="molecule type" value="Genomic_DNA"/>
</dbReference>
<dbReference type="SUPFAM" id="SSF53756">
    <property type="entry name" value="UDP-Glycosyltransferase/glycogen phosphorylase"/>
    <property type="match status" value="1"/>
</dbReference>
<dbReference type="GO" id="GO:0016757">
    <property type="term" value="F:glycosyltransferase activity"/>
    <property type="evidence" value="ECO:0007669"/>
    <property type="project" value="InterPro"/>
</dbReference>
<dbReference type="CAZy" id="GT4">
    <property type="family name" value="Glycosyltransferase Family 4"/>
</dbReference>
<accession>Q0H784</accession>
<dbReference type="PANTHER" id="PTHR46401:SF2">
    <property type="entry name" value="GLYCOSYLTRANSFERASE WBBK-RELATED"/>
    <property type="match status" value="1"/>
</dbReference>
<dbReference type="AlphaFoldDB" id="Q0H784"/>
<dbReference type="InterPro" id="IPR001296">
    <property type="entry name" value="Glyco_trans_1"/>
</dbReference>
<dbReference type="Gene3D" id="3.40.50.2000">
    <property type="entry name" value="Glycogen Phosphorylase B"/>
    <property type="match status" value="2"/>
</dbReference>
<keyword evidence="8" id="KW-1185">Reference proteome</keyword>
<protein>
    <submittedName>
        <fullName evidence="6">Glycosyl transferase group 1 family protein</fullName>
    </submittedName>
    <submittedName>
        <fullName evidence="5">Lipopolysaccharide 1,2-N-acetylglucosaminetransferase</fullName>
    </submittedName>
    <submittedName>
        <fullName evidence="4">Putative glycosyl transferase</fullName>
    </submittedName>
</protein>
<dbReference type="CDD" id="cd03809">
    <property type="entry name" value="GT4_MtfB-like"/>
    <property type="match status" value="1"/>
</dbReference>
<evidence type="ECO:0000313" key="8">
    <source>
        <dbReference type="Proteomes" id="UP000195840"/>
    </source>
</evidence>
<sequence>MHRIFINALSAKVGGGKTYISNLLSNISSGQQCEIYIVCPDPSIIPCDKRIKYITTKFANHNIFFRMLWESLYLPILLLFVRANVLFVPGGMDFTFFSFGIPKVTMFRNMLPFDSKAQGALPNRRLKIKNRILRSLMSRTMKSADSVIFISNYARNVVKKLIKINASQVIPHGISNHFNPGVNPDEELNNRKGKYILYVSRFEPYKNHLNLLKAYALLPETIKQAHQLILVGEFMEPAYSDCIRYVQDNQLEDFVIFKGKVIYEELPAIYKDASLFIFPSSCENCPNILLEAIGCGVPILASKTEPMPEFAKDAALYFDENSYEDISIKISEAFDNPILLKEMREKSISLRDDYMWEKTALKTWKYLETIGGDNV</sequence>
<proteinExistence type="predicted"/>
<dbReference type="PANTHER" id="PTHR46401">
    <property type="entry name" value="GLYCOSYLTRANSFERASE WBBK-RELATED"/>
    <property type="match status" value="1"/>
</dbReference>
<evidence type="ECO:0000313" key="5">
    <source>
        <dbReference type="EMBL" id="CNE35769.1"/>
    </source>
</evidence>
<reference evidence="6 8" key="3">
    <citation type="submission" date="2017-05" db="EMBL/GenBank/DDBJ databases">
        <title>Whole genome sequencing of Yersinia kristensenii.</title>
        <authorList>
            <person name="Campioni F."/>
        </authorList>
    </citation>
    <scope>NUCLEOTIDE SEQUENCE [LARGE SCALE GENOMIC DNA]</scope>
    <source>
        <strain evidence="6 8">CFSAN060538</strain>
    </source>
</reference>
<feature type="domain" description="Glycosyltransferase subfamily 4-like N-terminal" evidence="3">
    <location>
        <begin position="13"/>
        <end position="174"/>
    </location>
</feature>
<reference evidence="4" key="1">
    <citation type="journal article" date="2007" name="Mol. Biol. Evol.">
        <title>The Yersinia kristensenii O11 O-antigen gene cluster was acquired by lateral gene transfer and incorporated at a novel chromosomal locus.</title>
        <authorList>
            <person name="Cunneen M.M."/>
            <person name="Reeves P.R."/>
        </authorList>
    </citation>
    <scope>NUCLEOTIDE SEQUENCE</scope>
</reference>
<evidence type="ECO:0000313" key="7">
    <source>
        <dbReference type="Proteomes" id="UP000045824"/>
    </source>
</evidence>
<evidence type="ECO:0000259" key="2">
    <source>
        <dbReference type="Pfam" id="PF00534"/>
    </source>
</evidence>
<dbReference type="GO" id="GO:0009103">
    <property type="term" value="P:lipopolysaccharide biosynthetic process"/>
    <property type="evidence" value="ECO:0007669"/>
    <property type="project" value="TreeGrafter"/>
</dbReference>
<evidence type="ECO:0000313" key="4">
    <source>
        <dbReference type="EMBL" id="ABB04475.1"/>
    </source>
</evidence>
<name>Q0H784_YERKR</name>
<gene>
    <name evidence="4" type="primary">wbwV</name>
    <name evidence="6" type="ORF">CBW52_08980</name>
    <name evidence="5" type="ORF">ERS008491_01067</name>
</gene>
<reference evidence="5 7" key="2">
    <citation type="submission" date="2015-03" db="EMBL/GenBank/DDBJ databases">
        <authorList>
            <person name="Murphy D."/>
        </authorList>
    </citation>
    <scope>NUCLEOTIDE SEQUENCE [LARGE SCALE GENOMIC DNA]</scope>
    <source>
        <strain evidence="5 7">FCF326</strain>
    </source>
</reference>
<evidence type="ECO:0000259" key="3">
    <source>
        <dbReference type="Pfam" id="PF13439"/>
    </source>
</evidence>
<dbReference type="Pfam" id="PF00534">
    <property type="entry name" value="Glycos_transf_1"/>
    <property type="match status" value="1"/>
</dbReference>
<dbReference type="Proteomes" id="UP000195840">
    <property type="component" value="Unassembled WGS sequence"/>
</dbReference>
<dbReference type="RefSeq" id="WP_050118573.1">
    <property type="nucleotide sequence ID" value="NZ_CAWMAB010000003.1"/>
</dbReference>